<feature type="region of interest" description="Disordered" evidence="1">
    <location>
        <begin position="200"/>
        <end position="229"/>
    </location>
</feature>
<proteinExistence type="predicted"/>
<sequence length="229" mass="24432">MTGGDAVWWTGGLDPRRPRPLAVVVTGALGRPERHLPLLKRLVRRGHAVVATSPPTAAHHSGLPLSRLIDRFAPLAVTARTCVIGFDLGGIPALAAASGDERIRVTQVVGTPVARLFDEPELLLSLPTPNLDALVRATGAPRRELLPEALGGFALRAETLYPLPGLVRVAYTADDPLTPPQDLALLKLALARSEFRAFPGRGDGTAPAGRPLRRWLVEGARTGPRRAPR</sequence>
<evidence type="ECO:0000256" key="1">
    <source>
        <dbReference type="SAM" id="MobiDB-lite"/>
    </source>
</evidence>
<dbReference type="Gene3D" id="3.40.50.1820">
    <property type="entry name" value="alpha/beta hydrolase"/>
    <property type="match status" value="1"/>
</dbReference>
<evidence type="ECO:0000313" key="2">
    <source>
        <dbReference type="EMBL" id="KUN82850.1"/>
    </source>
</evidence>
<gene>
    <name evidence="2" type="ORF">AQJ66_21015</name>
</gene>
<comment type="caution">
    <text evidence="2">The sequence shown here is derived from an EMBL/GenBank/DDBJ whole genome shotgun (WGS) entry which is preliminary data.</text>
</comment>
<name>A0A101SZ68_9ACTN</name>
<dbReference type="SUPFAM" id="SSF53474">
    <property type="entry name" value="alpha/beta-Hydrolases"/>
    <property type="match status" value="1"/>
</dbReference>
<dbReference type="STRING" id="285568.AQJ66_21015"/>
<dbReference type="EMBL" id="LMWX01000033">
    <property type="protein sequence ID" value="KUN82850.1"/>
    <property type="molecule type" value="Genomic_DNA"/>
</dbReference>
<accession>A0A101SZ68</accession>
<protein>
    <submittedName>
        <fullName evidence="2">Uncharacterized protein</fullName>
    </submittedName>
</protein>
<reference evidence="2 3" key="1">
    <citation type="submission" date="2015-10" db="EMBL/GenBank/DDBJ databases">
        <title>Draft genome sequence of Streptomyces bungoensis DSM 41781, type strain for the species Streptomyces bungoensis.</title>
        <authorList>
            <person name="Ruckert C."/>
            <person name="Winkler A."/>
            <person name="Kalinowski J."/>
            <person name="Kampfer P."/>
            <person name="Glaeser S."/>
        </authorList>
    </citation>
    <scope>NUCLEOTIDE SEQUENCE [LARGE SCALE GENOMIC DNA]</scope>
    <source>
        <strain evidence="2 3">DSM 41781</strain>
    </source>
</reference>
<dbReference type="Proteomes" id="UP000053024">
    <property type="component" value="Unassembled WGS sequence"/>
</dbReference>
<keyword evidence="3" id="KW-1185">Reference proteome</keyword>
<organism evidence="2 3">
    <name type="scientific">Streptomyces bungoensis</name>
    <dbReference type="NCBI Taxonomy" id="285568"/>
    <lineage>
        <taxon>Bacteria</taxon>
        <taxon>Bacillati</taxon>
        <taxon>Actinomycetota</taxon>
        <taxon>Actinomycetes</taxon>
        <taxon>Kitasatosporales</taxon>
        <taxon>Streptomycetaceae</taxon>
        <taxon>Streptomyces</taxon>
    </lineage>
</organism>
<dbReference type="AlphaFoldDB" id="A0A101SZ68"/>
<dbReference type="InterPro" id="IPR029058">
    <property type="entry name" value="AB_hydrolase_fold"/>
</dbReference>
<evidence type="ECO:0000313" key="3">
    <source>
        <dbReference type="Proteomes" id="UP000053024"/>
    </source>
</evidence>